<protein>
    <submittedName>
        <fullName evidence="1">Uncharacterized protein</fullName>
    </submittedName>
</protein>
<dbReference type="AlphaFoldDB" id="K6ZES9"/>
<sequence length="42" mass="4734">MSEFFASLSVLAKISAFRDNLEVFVNRAVFMSIVRTTHVLSV</sequence>
<gene>
    <name evidence="1" type="ORF">GPAL_0553</name>
</gene>
<accession>K6ZES9</accession>
<evidence type="ECO:0000313" key="2">
    <source>
        <dbReference type="Proteomes" id="UP000006251"/>
    </source>
</evidence>
<evidence type="ECO:0000313" key="1">
    <source>
        <dbReference type="EMBL" id="GAC27433.1"/>
    </source>
</evidence>
<keyword evidence="2" id="KW-1185">Reference proteome</keyword>
<dbReference type="Proteomes" id="UP000006251">
    <property type="component" value="Unassembled WGS sequence"/>
</dbReference>
<organism evidence="1 2">
    <name type="scientific">Brumicola pallidula DSM 14239 = ACAM 615</name>
    <dbReference type="NCBI Taxonomy" id="1121922"/>
    <lineage>
        <taxon>Bacteria</taxon>
        <taxon>Pseudomonadati</taxon>
        <taxon>Pseudomonadota</taxon>
        <taxon>Gammaproteobacteria</taxon>
        <taxon>Alteromonadales</taxon>
        <taxon>Alteromonadaceae</taxon>
        <taxon>Brumicola</taxon>
    </lineage>
</organism>
<proteinExistence type="predicted"/>
<dbReference type="EMBL" id="BAEQ01000013">
    <property type="protein sequence ID" value="GAC27433.1"/>
    <property type="molecule type" value="Genomic_DNA"/>
</dbReference>
<comment type="caution">
    <text evidence="1">The sequence shown here is derived from an EMBL/GenBank/DDBJ whole genome shotgun (WGS) entry which is preliminary data.</text>
</comment>
<reference evidence="2" key="1">
    <citation type="journal article" date="2014" name="Environ. Microbiol.">
        <title>Comparative genomics of the marine bacterial genus Glaciecola reveals the high degree of genomic diversity and genomic characteristic for cold adaptation.</title>
        <authorList>
            <person name="Qin Q.L."/>
            <person name="Xie B.B."/>
            <person name="Yu Y."/>
            <person name="Shu Y.L."/>
            <person name="Rong J.C."/>
            <person name="Zhang Y.J."/>
            <person name="Zhao D.L."/>
            <person name="Chen X.L."/>
            <person name="Zhang X.Y."/>
            <person name="Chen B."/>
            <person name="Zhou B.C."/>
            <person name="Zhang Y.Z."/>
        </authorList>
    </citation>
    <scope>NUCLEOTIDE SEQUENCE [LARGE SCALE GENOMIC DNA]</scope>
    <source>
        <strain evidence="2">ACAM 615</strain>
    </source>
</reference>
<name>K6ZES9_9ALTE</name>